<dbReference type="EMBL" id="OOFM01000005">
    <property type="protein sequence ID" value="SPL64779.1"/>
    <property type="molecule type" value="Genomic_DNA"/>
</dbReference>
<gene>
    <name evidence="2" type="ORF">OHAE_646</name>
</gene>
<dbReference type="InterPro" id="IPR001173">
    <property type="entry name" value="Glyco_trans_2-like"/>
</dbReference>
<dbReference type="Proteomes" id="UP000246073">
    <property type="component" value="Unassembled WGS sequence"/>
</dbReference>
<evidence type="ECO:0000313" key="3">
    <source>
        <dbReference type="Proteomes" id="UP000246073"/>
    </source>
</evidence>
<evidence type="ECO:0000259" key="1">
    <source>
        <dbReference type="Pfam" id="PF00535"/>
    </source>
</evidence>
<accession>A0A2P9HL13</accession>
<dbReference type="InterPro" id="IPR050834">
    <property type="entry name" value="Glycosyltransf_2"/>
</dbReference>
<keyword evidence="2" id="KW-0808">Transferase</keyword>
<organism evidence="2 3">
    <name type="scientific">Ochrobactrum soli</name>
    <dbReference type="NCBI Taxonomy" id="2448455"/>
    <lineage>
        <taxon>Bacteria</taxon>
        <taxon>Pseudomonadati</taxon>
        <taxon>Pseudomonadota</taxon>
        <taxon>Alphaproteobacteria</taxon>
        <taxon>Hyphomicrobiales</taxon>
        <taxon>Brucellaceae</taxon>
        <taxon>Brucella/Ochrobactrum group</taxon>
        <taxon>Ochrobactrum</taxon>
    </lineage>
</organism>
<dbReference type="PANTHER" id="PTHR43685:SF11">
    <property type="entry name" value="GLYCOSYLTRANSFERASE TAGX-RELATED"/>
    <property type="match status" value="1"/>
</dbReference>
<sequence>MPSREPGDRRLIARLKQKLGISLGLLHLYKARPLTSLQIHLLPVCGRERLMFSIVTPSYNQGKYIGETARSVLDQSYKKIEYIVQDSLSADCTAGVLTAFNDARMKVYYEKDNGQADAINRGFSHARGDIMAYLNSDDILLPHALAQVAAYFESNPSVEALYADRLIIDEQSAVIGHWRLPAHSPSVTRVVDYVPQETLFWRRSLWERVGGRVDDALQFAMDWDLILKFQTVGARIDHIPVFTGAFRVHTAQKTQAAIVMGKKEMRQVRQRYTNRLMSYLLFPWHIFYLWKHARLDAQPLKWRQAIDRGTEMNSTVRNGRI</sequence>
<dbReference type="Pfam" id="PF00535">
    <property type="entry name" value="Glycos_transf_2"/>
    <property type="match status" value="1"/>
</dbReference>
<proteinExistence type="predicted"/>
<dbReference type="Gene3D" id="3.90.550.10">
    <property type="entry name" value="Spore Coat Polysaccharide Biosynthesis Protein SpsA, Chain A"/>
    <property type="match status" value="1"/>
</dbReference>
<reference evidence="3" key="1">
    <citation type="submission" date="2017-12" db="EMBL/GenBank/DDBJ databases">
        <authorList>
            <person name="Diaz M."/>
        </authorList>
    </citation>
    <scope>NUCLEOTIDE SEQUENCE [LARGE SCALE GENOMIC DNA]</scope>
    <source>
        <strain evidence="3">FI11154</strain>
    </source>
</reference>
<dbReference type="SUPFAM" id="SSF53448">
    <property type="entry name" value="Nucleotide-diphospho-sugar transferases"/>
    <property type="match status" value="1"/>
</dbReference>
<dbReference type="AlphaFoldDB" id="A0A2P9HL13"/>
<dbReference type="PANTHER" id="PTHR43685">
    <property type="entry name" value="GLYCOSYLTRANSFERASE"/>
    <property type="match status" value="1"/>
</dbReference>
<evidence type="ECO:0000313" key="2">
    <source>
        <dbReference type="EMBL" id="SPL64779.1"/>
    </source>
</evidence>
<dbReference type="CDD" id="cd06433">
    <property type="entry name" value="GT_2_WfgS_like"/>
    <property type="match status" value="1"/>
</dbReference>
<name>A0A2P9HL13_9HYPH</name>
<protein>
    <submittedName>
        <fullName evidence="2">Glycosyl transferase, family 2</fullName>
    </submittedName>
</protein>
<dbReference type="GO" id="GO:0016740">
    <property type="term" value="F:transferase activity"/>
    <property type="evidence" value="ECO:0007669"/>
    <property type="project" value="UniProtKB-KW"/>
</dbReference>
<dbReference type="InterPro" id="IPR029044">
    <property type="entry name" value="Nucleotide-diphossugar_trans"/>
</dbReference>
<feature type="domain" description="Glycosyltransferase 2-like" evidence="1">
    <location>
        <begin position="53"/>
        <end position="157"/>
    </location>
</feature>